<keyword evidence="3" id="KW-1185">Reference proteome</keyword>
<sequence length="99" mass="10669">MASHYSYGSRESLIIAIILDALLMLVYITLIAVIIAGIVSWMITASATVDVMGTVTIGNAWHTVTCLMMDSVTQRYVTGSGQLFYTQTSSQTRTGSTVV</sequence>
<reference evidence="2 3" key="2">
    <citation type="submission" date="2018-11" db="EMBL/GenBank/DDBJ databases">
        <authorList>
            <consortium name="Pathogen Informatics"/>
        </authorList>
    </citation>
    <scope>NUCLEOTIDE SEQUENCE [LARGE SCALE GENOMIC DNA]</scope>
</reference>
<name>A0A0N4TIY3_BRUPA</name>
<feature type="transmembrane region" description="Helical" evidence="1">
    <location>
        <begin position="12"/>
        <end position="43"/>
    </location>
</feature>
<keyword evidence="1" id="KW-0472">Membrane</keyword>
<protein>
    <submittedName>
        <fullName evidence="4">Transmembrane protein</fullName>
    </submittedName>
</protein>
<dbReference type="AlphaFoldDB" id="A0A0N4TIY3"/>
<reference evidence="4" key="1">
    <citation type="submission" date="2017-02" db="UniProtKB">
        <authorList>
            <consortium name="WormBaseParasite"/>
        </authorList>
    </citation>
    <scope>IDENTIFICATION</scope>
</reference>
<dbReference type="EMBL" id="UZAD01013131">
    <property type="protein sequence ID" value="VDN89367.1"/>
    <property type="molecule type" value="Genomic_DNA"/>
</dbReference>
<dbReference type="Proteomes" id="UP000278627">
    <property type="component" value="Unassembled WGS sequence"/>
</dbReference>
<proteinExistence type="predicted"/>
<organism evidence="4">
    <name type="scientific">Brugia pahangi</name>
    <name type="common">Filarial nematode worm</name>
    <dbReference type="NCBI Taxonomy" id="6280"/>
    <lineage>
        <taxon>Eukaryota</taxon>
        <taxon>Metazoa</taxon>
        <taxon>Ecdysozoa</taxon>
        <taxon>Nematoda</taxon>
        <taxon>Chromadorea</taxon>
        <taxon>Rhabditida</taxon>
        <taxon>Spirurina</taxon>
        <taxon>Spiruromorpha</taxon>
        <taxon>Filarioidea</taxon>
        <taxon>Onchocercidae</taxon>
        <taxon>Brugia</taxon>
    </lineage>
</organism>
<evidence type="ECO:0000313" key="2">
    <source>
        <dbReference type="EMBL" id="VDN89367.1"/>
    </source>
</evidence>
<evidence type="ECO:0000313" key="3">
    <source>
        <dbReference type="Proteomes" id="UP000278627"/>
    </source>
</evidence>
<accession>A0A0N4TIY3</accession>
<gene>
    <name evidence="2" type="ORF">BPAG_LOCUS8181</name>
</gene>
<dbReference type="WBParaSite" id="BPAG_0000821901-mRNA-1">
    <property type="protein sequence ID" value="BPAG_0000821901-mRNA-1"/>
    <property type="gene ID" value="BPAG_0000821901"/>
</dbReference>
<keyword evidence="1" id="KW-0812">Transmembrane</keyword>
<evidence type="ECO:0000256" key="1">
    <source>
        <dbReference type="SAM" id="Phobius"/>
    </source>
</evidence>
<keyword evidence="1" id="KW-1133">Transmembrane helix</keyword>
<evidence type="ECO:0000313" key="4">
    <source>
        <dbReference type="WBParaSite" id="BPAG_0000821901-mRNA-1"/>
    </source>
</evidence>